<reference evidence="4 5" key="1">
    <citation type="submission" date="2023-02" db="EMBL/GenBank/DDBJ databases">
        <title>Oceanobacillus kimchii IFOP_LL358 isolated form Alexandrium catenella lab strain.</title>
        <authorList>
            <person name="Gajardo G."/>
            <person name="Ueki S."/>
            <person name="Maruyama F."/>
        </authorList>
    </citation>
    <scope>NUCLEOTIDE SEQUENCE [LARGE SCALE GENOMIC DNA]</scope>
    <source>
        <strain evidence="4 5">IFOP_LL358</strain>
    </source>
</reference>
<evidence type="ECO:0000259" key="3">
    <source>
        <dbReference type="PROSITE" id="PS51194"/>
    </source>
</evidence>
<evidence type="ECO:0000259" key="2">
    <source>
        <dbReference type="PROSITE" id="PS51192"/>
    </source>
</evidence>
<dbReference type="PANTHER" id="PTHR45766:SF6">
    <property type="entry name" value="SWI_SNF-RELATED MATRIX-ASSOCIATED ACTIN-DEPENDENT REGULATOR OF CHROMATIN SUBFAMILY A-LIKE PROTEIN 1"/>
    <property type="match status" value="1"/>
</dbReference>
<dbReference type="InterPro" id="IPR001650">
    <property type="entry name" value="Helicase_C-like"/>
</dbReference>
<dbReference type="SMART" id="SM00487">
    <property type="entry name" value="DEXDc"/>
    <property type="match status" value="1"/>
</dbReference>
<dbReference type="InterPro" id="IPR027417">
    <property type="entry name" value="P-loop_NTPase"/>
</dbReference>
<dbReference type="CDD" id="cd18793">
    <property type="entry name" value="SF2_C_SNF"/>
    <property type="match status" value="1"/>
</dbReference>
<dbReference type="SUPFAM" id="SSF52540">
    <property type="entry name" value="P-loop containing nucleoside triphosphate hydrolases"/>
    <property type="match status" value="2"/>
</dbReference>
<evidence type="ECO:0000313" key="5">
    <source>
        <dbReference type="Proteomes" id="UP001275436"/>
    </source>
</evidence>
<evidence type="ECO:0008006" key="6">
    <source>
        <dbReference type="Google" id="ProtNLM"/>
    </source>
</evidence>
<dbReference type="InterPro" id="IPR049730">
    <property type="entry name" value="SNF2/RAD54-like_C"/>
</dbReference>
<keyword evidence="5" id="KW-1185">Reference proteome</keyword>
<dbReference type="Proteomes" id="UP001275436">
    <property type="component" value="Unassembled WGS sequence"/>
</dbReference>
<dbReference type="InterPro" id="IPR000330">
    <property type="entry name" value="SNF2_N"/>
</dbReference>
<proteinExistence type="predicted"/>
<evidence type="ECO:0000256" key="1">
    <source>
        <dbReference type="ARBA" id="ARBA00022801"/>
    </source>
</evidence>
<feature type="domain" description="Helicase C-terminal" evidence="3">
    <location>
        <begin position="458"/>
        <end position="602"/>
    </location>
</feature>
<keyword evidence="1" id="KW-0378">Hydrolase</keyword>
<gene>
    <name evidence="4" type="ORF">MACH08_19750</name>
</gene>
<dbReference type="InterPro" id="IPR014001">
    <property type="entry name" value="Helicase_ATP-bd"/>
</dbReference>
<dbReference type="EMBL" id="BSKO01000001">
    <property type="protein sequence ID" value="GLO66191.1"/>
    <property type="molecule type" value="Genomic_DNA"/>
</dbReference>
<evidence type="ECO:0000313" key="4">
    <source>
        <dbReference type="EMBL" id="GLO66191.1"/>
    </source>
</evidence>
<accession>A0ABQ5TKB9</accession>
<protein>
    <recommendedName>
        <fullName evidence="6">DEAD/DEAH box helicase</fullName>
    </recommendedName>
</protein>
<dbReference type="PANTHER" id="PTHR45766">
    <property type="entry name" value="DNA ANNEALING HELICASE AND ENDONUCLEASE ZRANB3 FAMILY MEMBER"/>
    <property type="match status" value="1"/>
</dbReference>
<dbReference type="SMART" id="SM00490">
    <property type="entry name" value="HELICc"/>
    <property type="match status" value="1"/>
</dbReference>
<dbReference type="Pfam" id="PF00271">
    <property type="entry name" value="Helicase_C"/>
    <property type="match status" value="1"/>
</dbReference>
<organism evidence="4 5">
    <name type="scientific">Oceanobacillus kimchii</name>
    <dbReference type="NCBI Taxonomy" id="746691"/>
    <lineage>
        <taxon>Bacteria</taxon>
        <taxon>Bacillati</taxon>
        <taxon>Bacillota</taxon>
        <taxon>Bacilli</taxon>
        <taxon>Bacillales</taxon>
        <taxon>Bacillaceae</taxon>
        <taxon>Oceanobacillus</taxon>
    </lineage>
</organism>
<dbReference type="Gene3D" id="3.40.50.300">
    <property type="entry name" value="P-loop containing nucleotide triphosphate hydrolases"/>
    <property type="match status" value="2"/>
</dbReference>
<name>A0ABQ5TKB9_9BACI</name>
<dbReference type="PROSITE" id="PS51194">
    <property type="entry name" value="HELICASE_CTER"/>
    <property type="match status" value="1"/>
</dbReference>
<dbReference type="RefSeq" id="WP_317958072.1">
    <property type="nucleotide sequence ID" value="NZ_BSKO01000001.1"/>
</dbReference>
<feature type="domain" description="Helicase ATP-binding" evidence="2">
    <location>
        <begin position="190"/>
        <end position="346"/>
    </location>
</feature>
<comment type="caution">
    <text evidence="4">The sequence shown here is derived from an EMBL/GenBank/DDBJ whole genome shotgun (WGS) entry which is preliminary data.</text>
</comment>
<dbReference type="Pfam" id="PF00176">
    <property type="entry name" value="SNF2-rel_dom"/>
    <property type="match status" value="1"/>
</dbReference>
<dbReference type="PROSITE" id="PS51192">
    <property type="entry name" value="HELICASE_ATP_BIND_1"/>
    <property type="match status" value="1"/>
</dbReference>
<sequence>MKLQIEDRNARMKLDYDYEAFNLAKKVPDSTYNYIDDEWSFDKKYLKHYLKELYKMNFSIEEELKIINEQSDQHIKFSVHDSDNVVKTVKLNILKENQKSLVIGFNYDPKVLEIIKQTSNRSYVATKKAWRVQKSEIDWLKAKLNDLGYIDISELDEEGVEPDFNDIEIDIASQFPKIEIKPHNYQIDTLKMLLKYQKVINSLEAGLGKTAITVMAAEYLKKKTLIICPATVKLNWRKEIYQINRDADVSVLFAKDEWKSAQYVILNYDIIDRFLPEIMKEGFDIVVYDEAHMLRGVTNSGKPSSKRAKQAIKISTIASYVFPITASPFVNYVKDIFNLLVLIDCPTGDNWFNFSNKYCGAEYNGYGSTFNGASKLEELNSRLYPNYMIRMKTEDHIKLPERTRSFIPVDINIAKYNKVVKDYMKNRNSLVTNGQHLVYLTAMRKELAFSKAKHAEKMAKDLLDQNKSVVIFTNYTSVVEYLYEKFPNDAVFINGDVDTKDRHELVEQFQSGEKKVFIGNIDAAGVGITLTKSHHMIIVDMHWSPVVMVNQVEKRLHRLSQTNTVLVNYLYVQESDLEMKQLSMLEKKLNDSSMILDGKEEKFFVDEIIAS</sequence>